<feature type="compositionally biased region" description="Low complexity" evidence="1">
    <location>
        <begin position="93"/>
        <end position="104"/>
    </location>
</feature>
<keyword evidence="3" id="KW-1185">Reference proteome</keyword>
<organism evidence="2 3">
    <name type="scientific">Allacma fusca</name>
    <dbReference type="NCBI Taxonomy" id="39272"/>
    <lineage>
        <taxon>Eukaryota</taxon>
        <taxon>Metazoa</taxon>
        <taxon>Ecdysozoa</taxon>
        <taxon>Arthropoda</taxon>
        <taxon>Hexapoda</taxon>
        <taxon>Collembola</taxon>
        <taxon>Symphypleona</taxon>
        <taxon>Sminthuridae</taxon>
        <taxon>Allacma</taxon>
    </lineage>
</organism>
<sequence>MASAAFALVSFLRENWPGSNRYLSAFKRCLAPTSKWKSTPISVKLISTNLEAVQAQRDEYMRDGTNNSALESNGLTLSQVSANKRKIISAAKDSPPQESSSSSDESSESDIGVQPTKRVAHYVSNPPVVHTEFFQLLRHENGQENVQLGVVTEVHGYDGISHQTSGESTSNLHKEQFVSKMTSVTPVSRFSAVDKSVLHRLERIERKVEDVLDFLKNMKGSSFSIVEKPDTCPDLPLKTFESVSTFDMHLSGETNITSLVPFLARTGGIGEKESTERVMTTIMTDFVASHFNWKGVVRKNQPSKVGLKKHGFLGHLIRKTVRTMDPGATDKGIEAAI</sequence>
<dbReference type="PANTHER" id="PTHR34153:SF2">
    <property type="entry name" value="SI:CH211-262H13.3-RELATED"/>
    <property type="match status" value="1"/>
</dbReference>
<dbReference type="OrthoDB" id="7554926at2759"/>
<dbReference type="PANTHER" id="PTHR34153">
    <property type="entry name" value="SI:CH211-262H13.3-RELATED-RELATED"/>
    <property type="match status" value="1"/>
</dbReference>
<gene>
    <name evidence="2" type="ORF">AFUS01_LOCUS5161</name>
</gene>
<protein>
    <recommendedName>
        <fullName evidence="4">DUF4806 domain-containing protein</fullName>
    </recommendedName>
</protein>
<proteinExistence type="predicted"/>
<evidence type="ECO:0000313" key="2">
    <source>
        <dbReference type="EMBL" id="CAG7712483.1"/>
    </source>
</evidence>
<comment type="caution">
    <text evidence="2">The sequence shown here is derived from an EMBL/GenBank/DDBJ whole genome shotgun (WGS) entry which is preliminary data.</text>
</comment>
<reference evidence="2" key="1">
    <citation type="submission" date="2021-06" db="EMBL/GenBank/DDBJ databases">
        <authorList>
            <person name="Hodson N. C."/>
            <person name="Mongue J. A."/>
            <person name="Jaron S. K."/>
        </authorList>
    </citation>
    <scope>NUCLEOTIDE SEQUENCE</scope>
</reference>
<name>A0A8J2NMZ1_9HEXA</name>
<evidence type="ECO:0000313" key="3">
    <source>
        <dbReference type="Proteomes" id="UP000708208"/>
    </source>
</evidence>
<evidence type="ECO:0000256" key="1">
    <source>
        <dbReference type="SAM" id="MobiDB-lite"/>
    </source>
</evidence>
<dbReference type="AlphaFoldDB" id="A0A8J2NMZ1"/>
<accession>A0A8J2NMZ1</accession>
<evidence type="ECO:0008006" key="4">
    <source>
        <dbReference type="Google" id="ProtNLM"/>
    </source>
</evidence>
<dbReference type="Proteomes" id="UP000708208">
    <property type="component" value="Unassembled WGS sequence"/>
</dbReference>
<dbReference type="EMBL" id="CAJVCH010032710">
    <property type="protein sequence ID" value="CAG7712483.1"/>
    <property type="molecule type" value="Genomic_DNA"/>
</dbReference>
<feature type="region of interest" description="Disordered" evidence="1">
    <location>
        <begin position="90"/>
        <end position="114"/>
    </location>
</feature>